<keyword evidence="2" id="KW-0732">Signal</keyword>
<dbReference type="Pfam" id="PF13629">
    <property type="entry name" value="T2SS-T3SS_pil_N"/>
    <property type="match status" value="1"/>
</dbReference>
<dbReference type="PRINTS" id="PR00811">
    <property type="entry name" value="BCTERIALGSPD"/>
</dbReference>
<dbReference type="InterPro" id="IPR032789">
    <property type="entry name" value="T2SS-T3SS_pil_N"/>
</dbReference>
<organism evidence="5 6">
    <name type="scientific">Blastopirellula marina</name>
    <dbReference type="NCBI Taxonomy" id="124"/>
    <lineage>
        <taxon>Bacteria</taxon>
        <taxon>Pseudomonadati</taxon>
        <taxon>Planctomycetota</taxon>
        <taxon>Planctomycetia</taxon>
        <taxon>Pirellulales</taxon>
        <taxon>Pirellulaceae</taxon>
        <taxon>Blastopirellula</taxon>
    </lineage>
</organism>
<dbReference type="InterPro" id="IPR050810">
    <property type="entry name" value="Bact_Secretion_Sys_Channel"/>
</dbReference>
<name>A0A2S8GKR0_9BACT</name>
<dbReference type="InterPro" id="IPR001775">
    <property type="entry name" value="GspD/PilQ"/>
</dbReference>
<dbReference type="RefSeq" id="WP_105336412.1">
    <property type="nucleotide sequence ID" value="NZ_PUHZ01000016.1"/>
</dbReference>
<evidence type="ECO:0000256" key="2">
    <source>
        <dbReference type="SAM" id="SignalP"/>
    </source>
</evidence>
<dbReference type="Pfam" id="PF00263">
    <property type="entry name" value="Secretin"/>
    <property type="match status" value="1"/>
</dbReference>
<evidence type="ECO:0000313" key="5">
    <source>
        <dbReference type="EMBL" id="PQO45012.1"/>
    </source>
</evidence>
<feature type="signal peptide" evidence="2">
    <location>
        <begin position="1"/>
        <end position="31"/>
    </location>
</feature>
<dbReference type="GO" id="GO:0015627">
    <property type="term" value="C:type II protein secretion system complex"/>
    <property type="evidence" value="ECO:0007669"/>
    <property type="project" value="TreeGrafter"/>
</dbReference>
<feature type="domain" description="Type II/III secretion system secretin-like" evidence="3">
    <location>
        <begin position="259"/>
        <end position="415"/>
    </location>
</feature>
<comment type="caution">
    <text evidence="5">The sequence shown here is derived from an EMBL/GenBank/DDBJ whole genome shotgun (WGS) entry which is preliminary data.</text>
</comment>
<dbReference type="OrthoDB" id="9779724at2"/>
<dbReference type="PANTHER" id="PTHR30332">
    <property type="entry name" value="PROBABLE GENERAL SECRETION PATHWAY PROTEIN D"/>
    <property type="match status" value="1"/>
</dbReference>
<gene>
    <name evidence="5" type="ORF">C5Y93_15885</name>
</gene>
<reference evidence="5 6" key="1">
    <citation type="submission" date="2018-02" db="EMBL/GenBank/DDBJ databases">
        <title>Comparative genomes isolates from brazilian mangrove.</title>
        <authorList>
            <person name="Araujo J.E."/>
            <person name="Taketani R.G."/>
            <person name="Silva M.C.P."/>
            <person name="Loureco M.V."/>
            <person name="Andreote F.D."/>
        </authorList>
    </citation>
    <scope>NUCLEOTIDE SEQUENCE [LARGE SCALE GENOMIC DNA]</scope>
    <source>
        <strain evidence="5 6">Nap-Phe MGV</strain>
    </source>
</reference>
<sequence>MITFRRPMGFLKRYGVACLLLAVAAAPAANAQDLGAAPSVNFSVDAPNQRLEMMVNSSRIFTLDAKIPKAQVNNPDLLRLTPLAPNKIQVSALKPGVTQVNLWNESGEIHTIDVIIIGDGRELQMLLETEFPNSSVKVRPLASSVVLSGYVDRPEAVSRIVAMAEDYYPKVINNISVGGVQQVMLKVKVYEVSRTKLRRLGIDWAAIGNEYFVSQTVGSILGPAGVLTSGTRDALAATSQTVQFGVIGSSTQFYGFLEALRQNNVAKLTSEPTLTTVSGRPASFLAGGQVPIQVASGLGTTSIQFKDFGTRVDFVPIVLGNGNLKLEVRPEVSEVDASLAVNGTPGFRTRRADTAVEMKSGQSMALAGLIQEKIETESRGVPYLADMPWIGAAFRRNVDRRNEVELLIIVTPELVGALNPEEVPCEYPGSNTGIVDDCELYGRGYVEVPACPPGGAMMGDPGMIGPYEGENIAPGPPVIEMSEPVPAVQSTQMHGPTFGPAPAAPVALPPTTRTVEASNTLQPAGAEPALIGPVGYDALRF</sequence>
<evidence type="ECO:0000313" key="6">
    <source>
        <dbReference type="Proteomes" id="UP000237819"/>
    </source>
</evidence>
<protein>
    <submittedName>
        <fullName evidence="5">Uncharacterized protein</fullName>
    </submittedName>
</protein>
<evidence type="ECO:0000259" key="3">
    <source>
        <dbReference type="Pfam" id="PF00263"/>
    </source>
</evidence>
<evidence type="ECO:0000259" key="4">
    <source>
        <dbReference type="Pfam" id="PF13629"/>
    </source>
</evidence>
<dbReference type="InterPro" id="IPR004846">
    <property type="entry name" value="T2SS/T3SS_dom"/>
</dbReference>
<accession>A0A2S8GKR0</accession>
<feature type="domain" description="Pilus formation protein N-terminal" evidence="4">
    <location>
        <begin position="48"/>
        <end position="116"/>
    </location>
</feature>
<dbReference type="EMBL" id="PUHZ01000016">
    <property type="protein sequence ID" value="PQO45012.1"/>
    <property type="molecule type" value="Genomic_DNA"/>
</dbReference>
<proteinExistence type="inferred from homology"/>
<dbReference type="Proteomes" id="UP000237819">
    <property type="component" value="Unassembled WGS sequence"/>
</dbReference>
<feature type="chain" id="PRO_5015740738" evidence="2">
    <location>
        <begin position="32"/>
        <end position="541"/>
    </location>
</feature>
<comment type="similarity">
    <text evidence="1">Belongs to the bacterial secretin family.</text>
</comment>
<dbReference type="AlphaFoldDB" id="A0A2S8GKR0"/>
<dbReference type="GO" id="GO:0009306">
    <property type="term" value="P:protein secretion"/>
    <property type="evidence" value="ECO:0007669"/>
    <property type="project" value="InterPro"/>
</dbReference>
<evidence type="ECO:0000256" key="1">
    <source>
        <dbReference type="RuleBase" id="RU004003"/>
    </source>
</evidence>
<dbReference type="PANTHER" id="PTHR30332:SF17">
    <property type="entry name" value="TYPE IV PILIATION SYSTEM PROTEIN DR_0774-RELATED"/>
    <property type="match status" value="1"/>
</dbReference>